<evidence type="ECO:0000256" key="1">
    <source>
        <dbReference type="SAM" id="Phobius"/>
    </source>
</evidence>
<reference evidence="2 3" key="1">
    <citation type="submission" date="2015-11" db="EMBL/GenBank/DDBJ databases">
        <title>Butyribacter intestini gen. nov., sp. nov., a butyric acid-producing bacterium of the family Lachnospiraceae isolated from the human faeces.</title>
        <authorList>
            <person name="Zou Y."/>
            <person name="Xue W."/>
            <person name="Luo G."/>
            <person name="Lv M."/>
        </authorList>
    </citation>
    <scope>NUCLEOTIDE SEQUENCE [LARGE SCALE GENOMIC DNA]</scope>
    <source>
        <strain evidence="2 3">ACET-33324</strain>
    </source>
</reference>
<keyword evidence="1" id="KW-0812">Transmembrane</keyword>
<evidence type="ECO:0000313" key="2">
    <source>
        <dbReference type="EMBL" id="KSV59077.1"/>
    </source>
</evidence>
<name>A0A0V8QER2_9FIRM</name>
<feature type="transmembrane region" description="Helical" evidence="1">
    <location>
        <begin position="53"/>
        <end position="71"/>
    </location>
</feature>
<keyword evidence="3" id="KW-1185">Reference proteome</keyword>
<keyword evidence="1" id="KW-1133">Transmembrane helix</keyword>
<dbReference type="AlphaFoldDB" id="A0A0V8QER2"/>
<gene>
    <name evidence="2" type="ORF">ASU35_01810</name>
</gene>
<dbReference type="EMBL" id="LNAM01000153">
    <property type="protein sequence ID" value="KSV59077.1"/>
    <property type="molecule type" value="Genomic_DNA"/>
</dbReference>
<comment type="caution">
    <text evidence="2">The sequence shown here is derived from an EMBL/GenBank/DDBJ whole genome shotgun (WGS) entry which is preliminary data.</text>
</comment>
<proteinExistence type="predicted"/>
<keyword evidence="1" id="KW-0472">Membrane</keyword>
<evidence type="ECO:0000313" key="3">
    <source>
        <dbReference type="Proteomes" id="UP000054874"/>
    </source>
</evidence>
<protein>
    <submittedName>
        <fullName evidence="2">Uncharacterized protein</fullName>
    </submittedName>
</protein>
<dbReference type="Proteomes" id="UP000054874">
    <property type="component" value="Unassembled WGS sequence"/>
</dbReference>
<sequence>MHLENFRLRTMLDTVIISAWETREPGALPSYFGGANPPDERKEGLPMVTYSDLIQFCIFIVALVGLCYKIFKGKRK</sequence>
<organism evidence="2 3">
    <name type="scientific">Acetivibrio ethanolgignens</name>
    <dbReference type="NCBI Taxonomy" id="290052"/>
    <lineage>
        <taxon>Bacteria</taxon>
        <taxon>Bacillati</taxon>
        <taxon>Bacillota</taxon>
        <taxon>Clostridia</taxon>
        <taxon>Eubacteriales</taxon>
        <taxon>Oscillospiraceae</taxon>
        <taxon>Acetivibrio</taxon>
    </lineage>
</organism>
<accession>A0A0V8QER2</accession>